<proteinExistence type="predicted"/>
<accession>A0A4R3IDA2</accession>
<keyword evidence="3" id="KW-1185">Reference proteome</keyword>
<dbReference type="EMBL" id="SLZR01000003">
    <property type="protein sequence ID" value="TCS42635.1"/>
    <property type="molecule type" value="Genomic_DNA"/>
</dbReference>
<evidence type="ECO:0000256" key="1">
    <source>
        <dbReference type="SAM" id="SignalP"/>
    </source>
</evidence>
<dbReference type="Pfam" id="PF10972">
    <property type="entry name" value="CsiV"/>
    <property type="match status" value="1"/>
</dbReference>
<name>A0A4R3IDA2_9GAMM</name>
<keyword evidence="1" id="KW-0732">Signal</keyword>
<organism evidence="2 3">
    <name type="scientific">Reinekea marinisedimentorum</name>
    <dbReference type="NCBI Taxonomy" id="230495"/>
    <lineage>
        <taxon>Bacteria</taxon>
        <taxon>Pseudomonadati</taxon>
        <taxon>Pseudomonadota</taxon>
        <taxon>Gammaproteobacteria</taxon>
        <taxon>Oceanospirillales</taxon>
        <taxon>Saccharospirillaceae</taxon>
        <taxon>Reinekea</taxon>
    </lineage>
</organism>
<gene>
    <name evidence="2" type="ORF">BCF53_103302</name>
</gene>
<dbReference type="AlphaFoldDB" id="A0A4R3IDA2"/>
<reference evidence="2 3" key="1">
    <citation type="submission" date="2019-03" db="EMBL/GenBank/DDBJ databases">
        <title>Genomic Encyclopedia of Archaeal and Bacterial Type Strains, Phase II (KMG-II): from individual species to whole genera.</title>
        <authorList>
            <person name="Goeker M."/>
        </authorList>
    </citation>
    <scope>NUCLEOTIDE SEQUENCE [LARGE SCALE GENOMIC DNA]</scope>
    <source>
        <strain evidence="2 3">DSM 15388</strain>
    </source>
</reference>
<evidence type="ECO:0000313" key="3">
    <source>
        <dbReference type="Proteomes" id="UP000295793"/>
    </source>
</evidence>
<dbReference type="OrthoDB" id="5566524at2"/>
<protein>
    <submittedName>
        <fullName evidence="2">Peptidoglycan-binding protein CsiV</fullName>
    </submittedName>
</protein>
<feature type="signal peptide" evidence="1">
    <location>
        <begin position="1"/>
        <end position="25"/>
    </location>
</feature>
<dbReference type="Proteomes" id="UP000295793">
    <property type="component" value="Unassembled WGS sequence"/>
</dbReference>
<evidence type="ECO:0000313" key="2">
    <source>
        <dbReference type="EMBL" id="TCS42635.1"/>
    </source>
</evidence>
<feature type="chain" id="PRO_5020981709" evidence="1">
    <location>
        <begin position="26"/>
        <end position="274"/>
    </location>
</feature>
<sequence>MTTKTSVISKIAALTLLMLSAFSIANTDERWFQVEVILFKNPALETDNPEIWPTFANIDHPLSFIELTGIETEPESPEDAFFASQEQNNEAETAPAADGTLVPFQVLGEEEYKLADELAALTRGTRYELLYHQVWNQPVPDRNSVVPIHIQGGEKFGRQYELQGYISLYVERYLHLSTDLHLIEYQISNDPFSVIKDEEFQLPTLNLQSQNSFSNLLLNDDSPFSNQINQQTNEFYISVKDAQLKERRRMRSKEIHYLDNPEFGMLVLITPIEQ</sequence>
<dbReference type="InterPro" id="IPR021241">
    <property type="entry name" value="CsiV"/>
</dbReference>
<comment type="caution">
    <text evidence="2">The sequence shown here is derived from an EMBL/GenBank/DDBJ whole genome shotgun (WGS) entry which is preliminary data.</text>
</comment>
<dbReference type="RefSeq" id="WP_132700546.1">
    <property type="nucleotide sequence ID" value="NZ_SLZR01000003.1"/>
</dbReference>